<comment type="subunit">
    <text evidence="4">Part of the 50S ribosomal subunit. Contacts protein L32.</text>
</comment>
<dbReference type="Proteomes" id="UP000267019">
    <property type="component" value="Unassembled WGS sequence"/>
</dbReference>
<evidence type="ECO:0000256" key="4">
    <source>
        <dbReference type="HAMAP-Rule" id="MF_01368"/>
    </source>
</evidence>
<comment type="caution">
    <text evidence="6">The sequence shown here is derived from an EMBL/GenBank/DDBJ whole genome shotgun (WGS) entry which is preliminary data.</text>
</comment>
<sequence>MSYRKLRRPTSARLAMLRSLVTDLILYERIVTTETRAKEVRKLADKLVTWAKDGSLHARRQAARIVRKERENPDDPRSRDALRKLFDEIAPRYRDRAGGYTRVLKLGPRRGDAAPMAVIEWVEE</sequence>
<dbReference type="OrthoDB" id="9809073at2"/>
<dbReference type="EMBL" id="RBIJ01000002">
    <property type="protein sequence ID" value="RKQ85542.1"/>
    <property type="molecule type" value="Genomic_DNA"/>
</dbReference>
<accession>A0A660KVX4</accession>
<gene>
    <name evidence="4" type="primary">rplQ</name>
    <name evidence="6" type="ORF">C7438_0946</name>
</gene>
<dbReference type="PROSITE" id="PS01167">
    <property type="entry name" value="RIBOSOMAL_L17"/>
    <property type="match status" value="1"/>
</dbReference>
<dbReference type="RefSeq" id="WP_121444206.1">
    <property type="nucleotide sequence ID" value="NZ_RBIJ01000002.1"/>
</dbReference>
<dbReference type="Gene3D" id="3.90.1030.10">
    <property type="entry name" value="Ribosomal protein L17"/>
    <property type="match status" value="1"/>
</dbReference>
<evidence type="ECO:0000313" key="7">
    <source>
        <dbReference type="Proteomes" id="UP000267019"/>
    </source>
</evidence>
<dbReference type="GO" id="GO:0022625">
    <property type="term" value="C:cytosolic large ribosomal subunit"/>
    <property type="evidence" value="ECO:0007669"/>
    <property type="project" value="TreeGrafter"/>
</dbReference>
<keyword evidence="7" id="KW-1185">Reference proteome</keyword>
<protein>
    <recommendedName>
        <fullName evidence="4">Large ribosomal subunit protein bL17</fullName>
    </recommendedName>
</protein>
<proteinExistence type="inferred from homology"/>
<keyword evidence="2 4" id="KW-0689">Ribosomal protein</keyword>
<dbReference type="NCBIfam" id="TIGR00059">
    <property type="entry name" value="L17"/>
    <property type="match status" value="1"/>
</dbReference>
<reference evidence="6 7" key="1">
    <citation type="submission" date="2018-10" db="EMBL/GenBank/DDBJ databases">
        <title>Genomic Encyclopedia of Type Strains, Phase IV (KMG-IV): sequencing the most valuable type-strain genomes for metagenomic binning, comparative biology and taxonomic classification.</title>
        <authorList>
            <person name="Goeker M."/>
        </authorList>
    </citation>
    <scope>NUCLEOTIDE SEQUENCE [LARGE SCALE GENOMIC DNA]</scope>
    <source>
        <strain evidence="6 7">DSM 22653</strain>
    </source>
</reference>
<dbReference type="InterPro" id="IPR000456">
    <property type="entry name" value="Ribosomal_bL17"/>
</dbReference>
<organism evidence="6 7">
    <name type="scientific">Brockia lithotrophica</name>
    <dbReference type="NCBI Taxonomy" id="933949"/>
    <lineage>
        <taxon>Bacteria</taxon>
        <taxon>Bacillati</taxon>
        <taxon>Bacillota</taxon>
        <taxon>Bacilli</taxon>
        <taxon>Bacillales</taxon>
        <taxon>Bacillales Family X. Incertae Sedis</taxon>
        <taxon>Brockia</taxon>
    </lineage>
</organism>
<dbReference type="Pfam" id="PF01196">
    <property type="entry name" value="Ribosomal_L17"/>
    <property type="match status" value="1"/>
</dbReference>
<keyword evidence="3 4" id="KW-0687">Ribonucleoprotein</keyword>
<evidence type="ECO:0000256" key="2">
    <source>
        <dbReference type="ARBA" id="ARBA00022980"/>
    </source>
</evidence>
<dbReference type="PANTHER" id="PTHR14413:SF16">
    <property type="entry name" value="LARGE RIBOSOMAL SUBUNIT PROTEIN BL17M"/>
    <property type="match status" value="1"/>
</dbReference>
<dbReference type="SUPFAM" id="SSF64263">
    <property type="entry name" value="Prokaryotic ribosomal protein L17"/>
    <property type="match status" value="1"/>
</dbReference>
<evidence type="ECO:0000313" key="6">
    <source>
        <dbReference type="EMBL" id="RKQ85542.1"/>
    </source>
</evidence>
<evidence type="ECO:0000256" key="5">
    <source>
        <dbReference type="RuleBase" id="RU000660"/>
    </source>
</evidence>
<evidence type="ECO:0000256" key="1">
    <source>
        <dbReference type="ARBA" id="ARBA00008777"/>
    </source>
</evidence>
<name>A0A660KVX4_9BACL</name>
<dbReference type="GO" id="GO:0003735">
    <property type="term" value="F:structural constituent of ribosome"/>
    <property type="evidence" value="ECO:0007669"/>
    <property type="project" value="InterPro"/>
</dbReference>
<comment type="similarity">
    <text evidence="1 4 5">Belongs to the bacterial ribosomal protein bL17 family.</text>
</comment>
<dbReference type="InterPro" id="IPR047859">
    <property type="entry name" value="Ribosomal_bL17_CS"/>
</dbReference>
<dbReference type="GO" id="GO:0006412">
    <property type="term" value="P:translation"/>
    <property type="evidence" value="ECO:0007669"/>
    <property type="project" value="UniProtKB-UniRule"/>
</dbReference>
<dbReference type="HAMAP" id="MF_01368">
    <property type="entry name" value="Ribosomal_bL17"/>
    <property type="match status" value="1"/>
</dbReference>
<evidence type="ECO:0000256" key="3">
    <source>
        <dbReference type="ARBA" id="ARBA00023274"/>
    </source>
</evidence>
<dbReference type="InterPro" id="IPR036373">
    <property type="entry name" value="Ribosomal_bL17_sf"/>
</dbReference>
<dbReference type="PANTHER" id="PTHR14413">
    <property type="entry name" value="RIBOSOMAL PROTEIN L17"/>
    <property type="match status" value="1"/>
</dbReference>
<dbReference type="AlphaFoldDB" id="A0A660KVX4"/>